<dbReference type="SUPFAM" id="SSF52743">
    <property type="entry name" value="Subtilisin-like"/>
    <property type="match status" value="1"/>
</dbReference>
<dbReference type="FunFam" id="3.40.50.200:FF:000015">
    <property type="entry name" value="Tripeptidyl peptidase A"/>
    <property type="match status" value="1"/>
</dbReference>
<protein>
    <recommendedName>
        <fullName evidence="4">tripeptidyl-peptidase II</fullName>
        <ecNumber evidence="4">3.4.14.10</ecNumber>
    </recommendedName>
</protein>
<comment type="function">
    <text evidence="2">Secreted tripeptidyl-peptidase which degrades proteins at acidic pHs and is involved in virulence.</text>
</comment>
<feature type="binding site" evidence="15">
    <location>
        <position position="592"/>
    </location>
    <ligand>
        <name>Ca(2+)</name>
        <dbReference type="ChEBI" id="CHEBI:29108"/>
    </ligand>
</feature>
<dbReference type="STRING" id="86259.A0A4Z1P9J5"/>
<evidence type="ECO:0000256" key="14">
    <source>
        <dbReference type="ARBA" id="ARBA00023180"/>
    </source>
</evidence>
<evidence type="ECO:0000256" key="3">
    <source>
        <dbReference type="ARBA" id="ARBA00004239"/>
    </source>
</evidence>
<evidence type="ECO:0000259" key="17">
    <source>
        <dbReference type="PROSITE" id="PS51695"/>
    </source>
</evidence>
<evidence type="ECO:0000256" key="7">
    <source>
        <dbReference type="ARBA" id="ARBA00022723"/>
    </source>
</evidence>
<evidence type="ECO:0000256" key="4">
    <source>
        <dbReference type="ARBA" id="ARBA00012462"/>
    </source>
</evidence>
<dbReference type="InterPro" id="IPR023828">
    <property type="entry name" value="Peptidase_S8_Ser-AS"/>
</dbReference>
<keyword evidence="9 15" id="KW-0378">Hydrolase</keyword>
<gene>
    <name evidence="18" type="ORF">E6O75_ATG04996</name>
</gene>
<evidence type="ECO:0000256" key="11">
    <source>
        <dbReference type="ARBA" id="ARBA00022837"/>
    </source>
</evidence>
<keyword evidence="8 16" id="KW-0732">Signal</keyword>
<dbReference type="SUPFAM" id="SSF54897">
    <property type="entry name" value="Protease propeptides/inhibitors"/>
    <property type="match status" value="1"/>
</dbReference>
<evidence type="ECO:0000256" key="15">
    <source>
        <dbReference type="PROSITE-ProRule" id="PRU01032"/>
    </source>
</evidence>
<evidence type="ECO:0000256" key="6">
    <source>
        <dbReference type="ARBA" id="ARBA00022670"/>
    </source>
</evidence>
<dbReference type="PANTHER" id="PTHR14218">
    <property type="entry name" value="PROTEASE S8 TRIPEPTIDYL PEPTIDASE I CLN2"/>
    <property type="match status" value="1"/>
</dbReference>
<feature type="signal peptide" evidence="16">
    <location>
        <begin position="1"/>
        <end position="19"/>
    </location>
</feature>
<evidence type="ECO:0000256" key="8">
    <source>
        <dbReference type="ARBA" id="ARBA00022729"/>
    </source>
</evidence>
<keyword evidence="19" id="KW-1185">Reference proteome</keyword>
<evidence type="ECO:0000256" key="5">
    <source>
        <dbReference type="ARBA" id="ARBA00022525"/>
    </source>
</evidence>
<evidence type="ECO:0000256" key="1">
    <source>
        <dbReference type="ARBA" id="ARBA00001910"/>
    </source>
</evidence>
<keyword evidence="5" id="KW-0964">Secreted</keyword>
<dbReference type="PROSITE" id="PS51695">
    <property type="entry name" value="SEDOLISIN"/>
    <property type="match status" value="1"/>
</dbReference>
<feature type="binding site" evidence="15">
    <location>
        <position position="594"/>
    </location>
    <ligand>
        <name>Ca(2+)</name>
        <dbReference type="ChEBI" id="CHEBI:29108"/>
    </ligand>
</feature>
<dbReference type="InterPro" id="IPR000209">
    <property type="entry name" value="Peptidase_S8/S53_dom"/>
</dbReference>
<dbReference type="EC" id="3.4.14.10" evidence="4"/>
<keyword evidence="12" id="KW-0843">Virulence</keyword>
<comment type="catalytic activity">
    <reaction evidence="1">
        <text>Release of an N-terminal tripeptide from a polypeptide.</text>
        <dbReference type="EC" id="3.4.14.10"/>
    </reaction>
</comment>
<dbReference type="Pfam" id="PF09286">
    <property type="entry name" value="Pro-kuma_activ"/>
    <property type="match status" value="1"/>
</dbReference>
<evidence type="ECO:0000256" key="9">
    <source>
        <dbReference type="ARBA" id="ARBA00022801"/>
    </source>
</evidence>
<reference evidence="18 19" key="1">
    <citation type="submission" date="2019-04" db="EMBL/GenBank/DDBJ databases">
        <title>High contiguity whole genome sequence and gene annotation resource for two Venturia nashicola isolates.</title>
        <authorList>
            <person name="Prokchorchik M."/>
            <person name="Won K."/>
            <person name="Lee Y."/>
            <person name="Choi E.D."/>
            <person name="Segonzac C."/>
            <person name="Sohn K.H."/>
        </authorList>
    </citation>
    <scope>NUCLEOTIDE SEQUENCE [LARGE SCALE GENOMIC DNA]</scope>
    <source>
        <strain evidence="18 19">PRI2</strain>
    </source>
</reference>
<feature type="binding site" evidence="15">
    <location>
        <position position="573"/>
    </location>
    <ligand>
        <name>Ca(2+)</name>
        <dbReference type="ChEBI" id="CHEBI:29108"/>
    </ligand>
</feature>
<dbReference type="InterPro" id="IPR036852">
    <property type="entry name" value="Peptidase_S8/S53_dom_sf"/>
</dbReference>
<keyword evidence="14" id="KW-0325">Glycoprotein</keyword>
<dbReference type="InterPro" id="IPR030400">
    <property type="entry name" value="Sedolisin_dom"/>
</dbReference>
<accession>A0A4Z1P9J5</accession>
<dbReference type="PANTHER" id="PTHR14218:SF39">
    <property type="entry name" value="PEPTIDASE S53 DOMAIN-CONTAINING PROTEIN"/>
    <property type="match status" value="1"/>
</dbReference>
<keyword evidence="7 15" id="KW-0479">Metal-binding</keyword>
<feature type="active site" description="Charge relay system" evidence="15">
    <location>
        <position position="531"/>
    </location>
</feature>
<evidence type="ECO:0000256" key="16">
    <source>
        <dbReference type="SAM" id="SignalP"/>
    </source>
</evidence>
<evidence type="ECO:0000256" key="10">
    <source>
        <dbReference type="ARBA" id="ARBA00022825"/>
    </source>
</evidence>
<dbReference type="Proteomes" id="UP000298493">
    <property type="component" value="Unassembled WGS sequence"/>
</dbReference>
<dbReference type="SMART" id="SM00944">
    <property type="entry name" value="Pro-kuma_activ"/>
    <property type="match status" value="1"/>
</dbReference>
<name>A0A4Z1P9J5_9PEZI</name>
<dbReference type="InterPro" id="IPR050819">
    <property type="entry name" value="Tripeptidyl-peptidase_I"/>
</dbReference>
<comment type="subcellular location">
    <subcellularLocation>
        <location evidence="3">Secreted</location>
        <location evidence="3">Extracellular space</location>
    </subcellularLocation>
</comment>
<dbReference type="CDD" id="cd11377">
    <property type="entry name" value="Pro-peptidase_S53"/>
    <property type="match status" value="1"/>
</dbReference>
<feature type="active site" description="Charge relay system" evidence="15">
    <location>
        <position position="318"/>
    </location>
</feature>
<evidence type="ECO:0000313" key="19">
    <source>
        <dbReference type="Proteomes" id="UP000298493"/>
    </source>
</evidence>
<organism evidence="18 19">
    <name type="scientific">Venturia nashicola</name>
    <dbReference type="NCBI Taxonomy" id="86259"/>
    <lineage>
        <taxon>Eukaryota</taxon>
        <taxon>Fungi</taxon>
        <taxon>Dikarya</taxon>
        <taxon>Ascomycota</taxon>
        <taxon>Pezizomycotina</taxon>
        <taxon>Dothideomycetes</taxon>
        <taxon>Pleosporomycetidae</taxon>
        <taxon>Venturiales</taxon>
        <taxon>Venturiaceae</taxon>
        <taxon>Venturia</taxon>
    </lineage>
</organism>
<dbReference type="GO" id="GO:0008240">
    <property type="term" value="F:tripeptidyl-peptidase activity"/>
    <property type="evidence" value="ECO:0007669"/>
    <property type="project" value="UniProtKB-EC"/>
</dbReference>
<comment type="caution">
    <text evidence="18">The sequence shown here is derived from an EMBL/GenBank/DDBJ whole genome shotgun (WGS) entry which is preliminary data.</text>
</comment>
<keyword evidence="10 15" id="KW-0720">Serine protease</keyword>
<dbReference type="GO" id="GO:0046872">
    <property type="term" value="F:metal ion binding"/>
    <property type="evidence" value="ECO:0007669"/>
    <property type="project" value="UniProtKB-UniRule"/>
</dbReference>
<feature type="binding site" evidence="15">
    <location>
        <position position="574"/>
    </location>
    <ligand>
        <name>Ca(2+)</name>
        <dbReference type="ChEBI" id="CHEBI:29108"/>
    </ligand>
</feature>
<evidence type="ECO:0000256" key="13">
    <source>
        <dbReference type="ARBA" id="ARBA00023145"/>
    </source>
</evidence>
<dbReference type="PROSITE" id="PS00138">
    <property type="entry name" value="SUBTILASE_SER"/>
    <property type="match status" value="1"/>
</dbReference>
<evidence type="ECO:0000256" key="12">
    <source>
        <dbReference type="ARBA" id="ARBA00023026"/>
    </source>
</evidence>
<dbReference type="EMBL" id="SNSC02000009">
    <property type="protein sequence ID" value="TID21601.1"/>
    <property type="molecule type" value="Genomic_DNA"/>
</dbReference>
<evidence type="ECO:0000256" key="2">
    <source>
        <dbReference type="ARBA" id="ARBA00002451"/>
    </source>
</evidence>
<dbReference type="GO" id="GO:0005576">
    <property type="term" value="C:extracellular region"/>
    <property type="evidence" value="ECO:0007669"/>
    <property type="project" value="UniProtKB-SubCell"/>
</dbReference>
<dbReference type="GO" id="GO:0006508">
    <property type="term" value="P:proteolysis"/>
    <property type="evidence" value="ECO:0007669"/>
    <property type="project" value="UniProtKB-KW"/>
</dbReference>
<keyword evidence="11 15" id="KW-0106">Calcium</keyword>
<dbReference type="AlphaFoldDB" id="A0A4Z1P9J5"/>
<dbReference type="Gene3D" id="3.40.50.200">
    <property type="entry name" value="Peptidase S8/S53 domain"/>
    <property type="match status" value="1"/>
</dbReference>
<feature type="active site" description="Charge relay system" evidence="15">
    <location>
        <position position="314"/>
    </location>
</feature>
<feature type="domain" description="Peptidase S53" evidence="17">
    <location>
        <begin position="229"/>
        <end position="614"/>
    </location>
</feature>
<dbReference type="InterPro" id="IPR015366">
    <property type="entry name" value="S53_propep"/>
</dbReference>
<dbReference type="Pfam" id="PF00082">
    <property type="entry name" value="Peptidase_S8"/>
    <property type="match status" value="1"/>
</dbReference>
<keyword evidence="6 15" id="KW-0645">Protease</keyword>
<sequence length="616" mass="66486">MQTCVFSFLLFCNSAFGLALQRRYPASTYQVKDSHSVPSDWTRIGPAPLDHKLDLTIGLEQSQFDELVNNLYQVSDPGHARYGQYLTAEQVNDLVKPTEESSKLVHDWLADNGLSRGLTYSPAGDWIHCQVSVRDAQRLLGTSYSTFRHEDGTVIVRAPEFSLPQQLLRHISSIQPTNSFFRVGPDRSGIRRASPSGIRRASPIRHNNIRRASKAVDPTPIAKVCFEKDVSPTCLRTLYGTINYTPKATNKTFMALCNYLGEVGSRNDAKIFLQKYRPEAVAGATDFKEVSIDNGPIDTGSYNSTQLENGSGQEANMDLQTMLGIAWPVPLTAYTTGGEQPEWIKPSINATNTNEPFLAWAQYMLALPSLPNVVSTSYGDSEGTVSPSYARAVCNSFAQLGARGVSVLFPSGDGGIGGKNCFSKKYNITTFGALFPAGCPFVTAVGGTHKFEPEVVAMTRGYQPGGGFSRYFSGPAYQEKAVADYFALNDDFKQFKGFFNRSNRAYPDISAQSVNFGGFWNGASDPGSGTSASTPAAAAVIALVNDALIAAGKPVLGFLNPWLYQGGGSAFTDITQGVILGCNTTGFPATKGWDLASGWGTPHFPNILSNLGIGSA</sequence>
<keyword evidence="13" id="KW-0865">Zymogen</keyword>
<feature type="chain" id="PRO_5021217616" description="tripeptidyl-peptidase II" evidence="16">
    <location>
        <begin position="20"/>
        <end position="616"/>
    </location>
</feature>
<comment type="cofactor">
    <cofactor evidence="15">
        <name>Ca(2+)</name>
        <dbReference type="ChEBI" id="CHEBI:29108"/>
    </cofactor>
    <text evidence="15">Binds 1 Ca(2+) ion per subunit.</text>
</comment>
<evidence type="ECO:0000313" key="18">
    <source>
        <dbReference type="EMBL" id="TID21601.1"/>
    </source>
</evidence>
<dbReference type="CDD" id="cd04056">
    <property type="entry name" value="Peptidases_S53"/>
    <property type="match status" value="1"/>
</dbReference>
<proteinExistence type="predicted"/>
<dbReference type="GO" id="GO:0004252">
    <property type="term" value="F:serine-type endopeptidase activity"/>
    <property type="evidence" value="ECO:0007669"/>
    <property type="project" value="UniProtKB-UniRule"/>
</dbReference>